<evidence type="ECO:0000313" key="1">
    <source>
        <dbReference type="EMBL" id="PRH40797.1"/>
    </source>
</evidence>
<name>A0AA45BCG4_BURVI</name>
<proteinExistence type="predicted"/>
<reference evidence="1 2" key="1">
    <citation type="submission" date="2018-03" db="EMBL/GenBank/DDBJ databases">
        <authorList>
            <person name="Nguyen K."/>
            <person name="Fouts D."/>
            <person name="Sutton G."/>
        </authorList>
    </citation>
    <scope>NUCLEOTIDE SEQUENCE [LARGE SCALE GENOMIC DNA]</scope>
    <source>
        <strain evidence="1 2">AU3578</strain>
    </source>
</reference>
<accession>A0AA45BCG4</accession>
<gene>
    <name evidence="1" type="ORF">C6T65_19115</name>
</gene>
<dbReference type="EMBL" id="PVHK01000135">
    <property type="protein sequence ID" value="PRH40797.1"/>
    <property type="molecule type" value="Genomic_DNA"/>
</dbReference>
<sequence>MTADQRAFFPIKKGFKTAESVPQTRDEFLADVTRDINERNLFSSIASEDWSALAKGFGDVLSAVFQDTLYRCEPNRGHLLSPAQHVELRRILTTIARYL</sequence>
<dbReference type="AlphaFoldDB" id="A0AA45BCG4"/>
<protein>
    <submittedName>
        <fullName evidence="1">Uncharacterized protein</fullName>
    </submittedName>
</protein>
<evidence type="ECO:0000313" key="2">
    <source>
        <dbReference type="Proteomes" id="UP000237632"/>
    </source>
</evidence>
<organism evidence="1 2">
    <name type="scientific">Burkholderia vietnamiensis</name>
    <dbReference type="NCBI Taxonomy" id="60552"/>
    <lineage>
        <taxon>Bacteria</taxon>
        <taxon>Pseudomonadati</taxon>
        <taxon>Pseudomonadota</taxon>
        <taxon>Betaproteobacteria</taxon>
        <taxon>Burkholderiales</taxon>
        <taxon>Burkholderiaceae</taxon>
        <taxon>Burkholderia</taxon>
        <taxon>Burkholderia cepacia complex</taxon>
    </lineage>
</organism>
<comment type="caution">
    <text evidence="1">The sequence shown here is derived from an EMBL/GenBank/DDBJ whole genome shotgun (WGS) entry which is preliminary data.</text>
</comment>
<dbReference type="Proteomes" id="UP000237632">
    <property type="component" value="Unassembled WGS sequence"/>
</dbReference>